<proteinExistence type="predicted"/>
<accession>A0ABD6SAJ6</accession>
<evidence type="ECO:0000313" key="2">
    <source>
        <dbReference type="Proteomes" id="UP000219897"/>
    </source>
</evidence>
<dbReference type="EMBL" id="NTYF01000023">
    <property type="protein sequence ID" value="PER55574.1"/>
    <property type="molecule type" value="Genomic_DNA"/>
</dbReference>
<sequence>MQVVEKKVCDLLIVDTWKALSKDKRMPPLPKEARDTYIQDVQKALISARPSLKRKPDGSNYLVGVDMWSINTLTEPVMTKKNTKRALAWCKDEDEHTEENSNTYRNAKEWFVWGIRCRGWAYNLLPNEKYFTGEMHYKESDPLAYYKVAKELILRFSDPNDVVFVLNDYDGCVLKQVIEETGRVYRSVVYSEEAGGIVYAGE</sequence>
<dbReference type="AlphaFoldDB" id="A0ABD6SAJ6"/>
<protein>
    <submittedName>
        <fullName evidence="1">Uncharacterized protein</fullName>
    </submittedName>
</protein>
<dbReference type="Proteomes" id="UP000219897">
    <property type="component" value="Unassembled WGS sequence"/>
</dbReference>
<organism evidence="1 2">
    <name type="scientific">Bacillus thuringiensis</name>
    <dbReference type="NCBI Taxonomy" id="1428"/>
    <lineage>
        <taxon>Bacteria</taxon>
        <taxon>Bacillati</taxon>
        <taxon>Bacillota</taxon>
        <taxon>Bacilli</taxon>
        <taxon>Bacillales</taxon>
        <taxon>Bacillaceae</taxon>
        <taxon>Bacillus</taxon>
        <taxon>Bacillus cereus group</taxon>
    </lineage>
</organism>
<comment type="caution">
    <text evidence="1">The sequence shown here is derived from an EMBL/GenBank/DDBJ whole genome shotgun (WGS) entry which is preliminary data.</text>
</comment>
<evidence type="ECO:0000313" key="1">
    <source>
        <dbReference type="EMBL" id="PER55574.1"/>
    </source>
</evidence>
<name>A0ABD6SAJ6_BACTU</name>
<gene>
    <name evidence="1" type="ORF">CN495_07415</name>
</gene>
<reference evidence="1 2" key="1">
    <citation type="submission" date="2017-09" db="EMBL/GenBank/DDBJ databases">
        <title>Large-scale bioinformatics analysis of Bacillus genomes uncovers conserved roles of natural products in bacterial physiology.</title>
        <authorList>
            <consortium name="Agbiome Team Llc"/>
            <person name="Bleich R.M."/>
            <person name="Kirk G.J."/>
            <person name="Santa Maria K.C."/>
            <person name="Allen S.E."/>
            <person name="Farag S."/>
            <person name="Shank E.A."/>
            <person name="Bowers A."/>
        </authorList>
    </citation>
    <scope>NUCLEOTIDE SEQUENCE [LARGE SCALE GENOMIC DNA]</scope>
    <source>
        <strain evidence="1 2">AFS005140</strain>
    </source>
</reference>